<dbReference type="OrthoDB" id="1438534at2"/>
<dbReference type="AlphaFoldDB" id="A0A126Q369"/>
<dbReference type="Proteomes" id="UP000063991">
    <property type="component" value="Chromosome"/>
</dbReference>
<dbReference type="RefSeq" id="WP_061095941.1">
    <property type="nucleotide sequence ID" value="NZ_CP014323.1"/>
</dbReference>
<protein>
    <submittedName>
        <fullName evidence="1">Uncharacterized protein</fullName>
    </submittedName>
</protein>
<organism evidence="1 2">
    <name type="scientific">Alteromonas macleodii</name>
    <name type="common">Pseudoalteromonas macleodii</name>
    <dbReference type="NCBI Taxonomy" id="28108"/>
    <lineage>
        <taxon>Bacteria</taxon>
        <taxon>Pseudomonadati</taxon>
        <taxon>Pseudomonadota</taxon>
        <taxon>Gammaproteobacteria</taxon>
        <taxon>Alteromonadales</taxon>
        <taxon>Alteromonadaceae</taxon>
        <taxon>Alteromonas/Salinimonas group</taxon>
        <taxon>Alteromonas</taxon>
    </lineage>
</organism>
<name>A0A126Q369_ALTMA</name>
<evidence type="ECO:0000313" key="2">
    <source>
        <dbReference type="Proteomes" id="UP000063991"/>
    </source>
</evidence>
<evidence type="ECO:0000313" key="1">
    <source>
        <dbReference type="EMBL" id="AMJ99757.1"/>
    </source>
</evidence>
<dbReference type="EMBL" id="CP014323">
    <property type="protein sequence ID" value="AMJ99757.1"/>
    <property type="molecule type" value="Genomic_DNA"/>
</dbReference>
<gene>
    <name evidence="1" type="ORF">AVL55_17310</name>
</gene>
<proteinExistence type="predicted"/>
<reference evidence="1 2" key="1">
    <citation type="submission" date="2015-12" db="EMBL/GenBank/DDBJ databases">
        <authorList>
            <person name="Shamseldin A."/>
            <person name="Moawad H."/>
            <person name="Abd El-Rahim W.M."/>
            <person name="Sadowsky M.J."/>
        </authorList>
    </citation>
    <scope>NUCLEOTIDE SEQUENCE [LARGE SCALE GENOMIC DNA]</scope>
    <source>
        <strain evidence="1 2">D7</strain>
    </source>
</reference>
<sequence>MRYALFFLFACIAFYTQGQELDVFSDKPLKQLYFRYAEGSLKKVESEKWIKRWGRFDGLVLKAFNEEVTGFDTNSTNTLKLFKKTYPHKLLLLHFNGRASLPEFSKQYATSKDYLYFLGTTVQTLLRKNEDKSTLKVKDASALSIRKNLRNNSHEDVVLVAMNSDGTLNWDKTEHAKLIDLNKSGVITIKRDILNTGKLAGDADQIYIAQHVAKGPFSNNSQRLWEYNWFDFDNTQPSLAQTLPHFLNAKLSSNVSFFDGIQFDVLTEGHRTDNIGYPMKIDADANGKPDTFTPGQYDKAHQSGVYSFLSELRAKLGNKRLILADGSYANQRATWLLNGIESESWPDGGDPELTQWSSGLNRHNFWREFSEAPPLNYIKVAAYHVPKKGNIEPTDNNRRLVVAAGVLTDSAIVPAFRPRGLPFHKWPEFRKLKNIGDSKSDMITLLTQELMPVKLVKNVEVQQKFKAQTLNNLASPIKASHCLALPVNNEPTVVKIEAKLVNSEQKRPRVLYVGNQSSQQHSFVGDELFTSWFSFDEVTSPICLAVEGGVDKLELAEISYTKGRKVEARVFEKAVLLANNNSNEVALSKKDLSVLATESQIETLMKGRDKITIPAKDMRLVRF</sequence>
<accession>A0A126Q369</accession>